<dbReference type="GO" id="GO:0005576">
    <property type="term" value="C:extracellular region"/>
    <property type="evidence" value="ECO:0007669"/>
    <property type="project" value="UniProtKB-SubCell"/>
</dbReference>
<proteinExistence type="predicted"/>
<accession>A0A378QGY2</accession>
<evidence type="ECO:0000256" key="1">
    <source>
        <dbReference type="ARBA" id="ARBA00004613"/>
    </source>
</evidence>
<dbReference type="InterPro" id="IPR050557">
    <property type="entry name" value="RTX_toxin/Mannuronan_C5-epim"/>
</dbReference>
<comment type="subcellular location">
    <subcellularLocation>
        <location evidence="1">Secreted</location>
    </subcellularLocation>
</comment>
<evidence type="ECO:0000256" key="3">
    <source>
        <dbReference type="ARBA" id="ARBA00022837"/>
    </source>
</evidence>
<dbReference type="RefSeq" id="WP_267284239.1">
    <property type="nucleotide sequence ID" value="NZ_UGQC01000001.1"/>
</dbReference>
<dbReference type="PROSITE" id="PS00330">
    <property type="entry name" value="HEMOLYSIN_CALCIUM"/>
    <property type="match status" value="3"/>
</dbReference>
<dbReference type="EMBL" id="UGQC01000001">
    <property type="protein sequence ID" value="STY99802.1"/>
    <property type="molecule type" value="Genomic_DNA"/>
</dbReference>
<evidence type="ECO:0000313" key="4">
    <source>
        <dbReference type="EMBL" id="STY99802.1"/>
    </source>
</evidence>
<keyword evidence="2" id="KW-0964">Secreted</keyword>
<dbReference type="PANTHER" id="PTHR38340">
    <property type="entry name" value="S-LAYER PROTEIN"/>
    <property type="match status" value="1"/>
</dbReference>
<dbReference type="GO" id="GO:0005509">
    <property type="term" value="F:calcium ion binding"/>
    <property type="evidence" value="ECO:0007669"/>
    <property type="project" value="InterPro"/>
</dbReference>
<dbReference type="InterPro" id="IPR018511">
    <property type="entry name" value="Hemolysin-typ_Ca-bd_CS"/>
</dbReference>
<dbReference type="InterPro" id="IPR001343">
    <property type="entry name" value="Hemolysn_Ca-bd"/>
</dbReference>
<dbReference type="PANTHER" id="PTHR38340:SF1">
    <property type="entry name" value="S-LAYER PROTEIN"/>
    <property type="match status" value="1"/>
</dbReference>
<dbReference type="AlphaFoldDB" id="A0A378QGY2"/>
<sequence>MSIITPKVKPLLVYGTQIENLIGSEYADTLTGNDADNHIFGGAGGDTIRGGLGNDVLDGGLGNDTLIGGVGDDTYIIDSTGDSITELAGEGVDSVFSHVDFDLNGQELKNLTLIGITAKTATGNELDNVLTANNMGNTLIGNAGNDTLIGGLGADILTGGDGDDIFVFSTLLNGTMDTITDFEMGDKIKLDKAVFDVDASTLTERITYNKDTKVLSYDADGEGGADAIDFAKVEGVFEVKLDNFIL</sequence>
<organism evidence="4 5">
    <name type="scientific">Moraxella lacunata</name>
    <dbReference type="NCBI Taxonomy" id="477"/>
    <lineage>
        <taxon>Bacteria</taxon>
        <taxon>Pseudomonadati</taxon>
        <taxon>Pseudomonadota</taxon>
        <taxon>Gammaproteobacteria</taxon>
        <taxon>Moraxellales</taxon>
        <taxon>Moraxellaceae</taxon>
        <taxon>Moraxella</taxon>
    </lineage>
</organism>
<keyword evidence="3" id="KW-0106">Calcium</keyword>
<dbReference type="Pfam" id="PF00353">
    <property type="entry name" value="HemolysinCabind"/>
    <property type="match status" value="2"/>
</dbReference>
<protein>
    <submittedName>
        <fullName evidence="4">Cyclolysin</fullName>
    </submittedName>
</protein>
<dbReference type="PRINTS" id="PR00313">
    <property type="entry name" value="CABNDNGRPT"/>
</dbReference>
<dbReference type="InterPro" id="IPR011049">
    <property type="entry name" value="Serralysin-like_metalloprot_C"/>
</dbReference>
<evidence type="ECO:0000313" key="5">
    <source>
        <dbReference type="Proteomes" id="UP000254107"/>
    </source>
</evidence>
<dbReference type="GeneID" id="302271784"/>
<gene>
    <name evidence="4" type="primary">cya_4</name>
    <name evidence="4" type="ORF">NCTC7911_01181</name>
</gene>
<name>A0A378QGY2_MORLA</name>
<reference evidence="4 5" key="1">
    <citation type="submission" date="2018-06" db="EMBL/GenBank/DDBJ databases">
        <authorList>
            <consortium name="Pathogen Informatics"/>
            <person name="Doyle S."/>
        </authorList>
    </citation>
    <scope>NUCLEOTIDE SEQUENCE [LARGE SCALE GENOMIC DNA]</scope>
    <source>
        <strain evidence="4 5">NCTC7911</strain>
    </source>
</reference>
<dbReference type="SUPFAM" id="SSF51120">
    <property type="entry name" value="beta-Roll"/>
    <property type="match status" value="2"/>
</dbReference>
<evidence type="ECO:0000256" key="2">
    <source>
        <dbReference type="ARBA" id="ARBA00022525"/>
    </source>
</evidence>
<dbReference type="Gene3D" id="2.150.10.10">
    <property type="entry name" value="Serralysin-like metalloprotease, C-terminal"/>
    <property type="match status" value="1"/>
</dbReference>
<dbReference type="Proteomes" id="UP000254107">
    <property type="component" value="Unassembled WGS sequence"/>
</dbReference>
<keyword evidence="5" id="KW-1185">Reference proteome</keyword>